<keyword evidence="1" id="KW-0472">Membrane</keyword>
<accession>I0W6Y4</accession>
<evidence type="ECO:0000256" key="1">
    <source>
        <dbReference type="SAM" id="Phobius"/>
    </source>
</evidence>
<protein>
    <submittedName>
        <fullName evidence="2">Uncharacterized protein</fullName>
    </submittedName>
</protein>
<dbReference type="Gene3D" id="2.60.40.3680">
    <property type="match status" value="1"/>
</dbReference>
<proteinExistence type="predicted"/>
<dbReference type="STRING" id="946077.W5A_11621"/>
<dbReference type="AlphaFoldDB" id="I0W6Y4"/>
<evidence type="ECO:0000313" key="2">
    <source>
        <dbReference type="EMBL" id="EID72150.1"/>
    </source>
</evidence>
<sequence length="358" mass="41849">MHLITSHKTRIDMTKSIKMVFFLFIVATSIKVWPNVSQPGVWNAGGTLYTMLYPSDSLTFKKVQMKEERIYVQLYKGYAVVKGTYFLQNTTQETLNFKMGYPLNGIYSGGGWHLNQVKIDLLSKFKIRSNDVWIHIIEQQNEDYGKINSLNENWKVWQMNFLPKESKILNVYFIVNTNYGTVVNGYNSKRTNAFIYLLESGNVWKNPIDLGRFYIQLMDGLTTKNVHGISKNFEFKFNHENRIFYGTKSNFIPTTSDNLVITYFKNINQFDYDKKVEEAEELFTTIDQMSELPLNSLSYEEILTNDPYHVDNTFLGYIPFVLTSFITYAPFVIISIAMVIFIWGFIKWKKILVTNKEL</sequence>
<evidence type="ECO:0000313" key="3">
    <source>
        <dbReference type="Proteomes" id="UP000005938"/>
    </source>
</evidence>
<feature type="transmembrane region" description="Helical" evidence="1">
    <location>
        <begin position="325"/>
        <end position="346"/>
    </location>
</feature>
<gene>
    <name evidence="2" type="ORF">W5A_11621</name>
</gene>
<reference evidence="2 3" key="1">
    <citation type="journal article" date="2012" name="J. Bacteriol.">
        <title>Genome Sequence of the Halotolerant Bacterium Imtechella halotolerans K1T.</title>
        <authorList>
            <person name="Kumar S."/>
            <person name="Vikram S."/>
            <person name="Subramanian S."/>
            <person name="Raghava G.P."/>
            <person name="Pinnaka A.K."/>
        </authorList>
    </citation>
    <scope>NUCLEOTIDE SEQUENCE [LARGE SCALE GENOMIC DNA]</scope>
    <source>
        <strain evidence="2 3">K1</strain>
    </source>
</reference>
<keyword evidence="1" id="KW-0812">Transmembrane</keyword>
<dbReference type="EMBL" id="AJJU01000037">
    <property type="protein sequence ID" value="EID72150.1"/>
    <property type="molecule type" value="Genomic_DNA"/>
</dbReference>
<keyword evidence="1" id="KW-1133">Transmembrane helix</keyword>
<dbReference type="eggNOG" id="ENOG50340S7">
    <property type="taxonomic scope" value="Bacteria"/>
</dbReference>
<name>I0W6Y4_9FLAO</name>
<keyword evidence="3" id="KW-1185">Reference proteome</keyword>
<organism evidence="2 3">
    <name type="scientific">Imtechella halotolerans K1</name>
    <dbReference type="NCBI Taxonomy" id="946077"/>
    <lineage>
        <taxon>Bacteria</taxon>
        <taxon>Pseudomonadati</taxon>
        <taxon>Bacteroidota</taxon>
        <taxon>Flavobacteriia</taxon>
        <taxon>Flavobacteriales</taxon>
        <taxon>Flavobacteriaceae</taxon>
        <taxon>Imtechella</taxon>
    </lineage>
</organism>
<dbReference type="Proteomes" id="UP000005938">
    <property type="component" value="Unassembled WGS sequence"/>
</dbReference>
<comment type="caution">
    <text evidence="2">The sequence shown here is derived from an EMBL/GenBank/DDBJ whole genome shotgun (WGS) entry which is preliminary data.</text>
</comment>